<dbReference type="AlphaFoldDB" id="A0A4Z2FZB8"/>
<reference evidence="2 3" key="1">
    <citation type="submission" date="2019-03" db="EMBL/GenBank/DDBJ databases">
        <title>First draft genome of Liparis tanakae, snailfish: a comprehensive survey of snailfish specific genes.</title>
        <authorList>
            <person name="Kim W."/>
            <person name="Song I."/>
            <person name="Jeong J.-H."/>
            <person name="Kim D."/>
            <person name="Kim S."/>
            <person name="Ryu S."/>
            <person name="Song J.Y."/>
            <person name="Lee S.K."/>
        </authorList>
    </citation>
    <scope>NUCLEOTIDE SEQUENCE [LARGE SCALE GENOMIC DNA]</scope>
    <source>
        <tissue evidence="2">Muscle</tissue>
    </source>
</reference>
<organism evidence="2 3">
    <name type="scientific">Liparis tanakae</name>
    <name type="common">Tanaka's snailfish</name>
    <dbReference type="NCBI Taxonomy" id="230148"/>
    <lineage>
        <taxon>Eukaryota</taxon>
        <taxon>Metazoa</taxon>
        <taxon>Chordata</taxon>
        <taxon>Craniata</taxon>
        <taxon>Vertebrata</taxon>
        <taxon>Euteleostomi</taxon>
        <taxon>Actinopterygii</taxon>
        <taxon>Neopterygii</taxon>
        <taxon>Teleostei</taxon>
        <taxon>Neoteleostei</taxon>
        <taxon>Acanthomorphata</taxon>
        <taxon>Eupercaria</taxon>
        <taxon>Perciformes</taxon>
        <taxon>Cottioidei</taxon>
        <taxon>Cottales</taxon>
        <taxon>Liparidae</taxon>
        <taxon>Liparis</taxon>
    </lineage>
</organism>
<dbReference type="Proteomes" id="UP000314294">
    <property type="component" value="Unassembled WGS sequence"/>
</dbReference>
<sequence length="286" mass="29105">MTVEARGGCSCCDCEVFITHRLDVGQHAALSDGHSAQQLVELLVVADGQLQVAGDDAGLLVVAGRVPGQLQDLSGQILQHRRQVHRSSGADALGVVTLPQVPVHTAHGELEPGPGGPGLGLRSGLAAAATFFAGFAALGFTTFFAAFLGVTAFLATTFLAGLLVIFFTDVFLGVAGFFAFLGVDLAAFGFLATAADFLAGVTFFAAGFLGLAAGFFATFLGFSEIPLRLLEAATAFKTSSPAPGPAFLLGLDAAFFFGAFTGVACAAAGGTSAMVLVLLFCSRLSD</sequence>
<dbReference type="EMBL" id="SRLO01000779">
    <property type="protein sequence ID" value="TNN46668.1"/>
    <property type="molecule type" value="Genomic_DNA"/>
</dbReference>
<evidence type="ECO:0000313" key="3">
    <source>
        <dbReference type="Proteomes" id="UP000314294"/>
    </source>
</evidence>
<feature type="transmembrane region" description="Helical" evidence="1">
    <location>
        <begin position="170"/>
        <end position="191"/>
    </location>
</feature>
<feature type="transmembrane region" description="Helical" evidence="1">
    <location>
        <begin position="131"/>
        <end position="164"/>
    </location>
</feature>
<comment type="caution">
    <text evidence="2">The sequence shown here is derived from an EMBL/GenBank/DDBJ whole genome shotgun (WGS) entry which is preliminary data.</text>
</comment>
<keyword evidence="1" id="KW-0812">Transmembrane</keyword>
<feature type="transmembrane region" description="Helical" evidence="1">
    <location>
        <begin position="198"/>
        <end position="222"/>
    </location>
</feature>
<keyword evidence="1" id="KW-1133">Transmembrane helix</keyword>
<keyword evidence="1" id="KW-0472">Membrane</keyword>
<proteinExistence type="predicted"/>
<gene>
    <name evidence="2" type="ORF">EYF80_043137</name>
</gene>
<feature type="transmembrane region" description="Helical" evidence="1">
    <location>
        <begin position="253"/>
        <end position="281"/>
    </location>
</feature>
<dbReference type="OrthoDB" id="8964543at2759"/>
<name>A0A4Z2FZB8_9TELE</name>
<evidence type="ECO:0000256" key="1">
    <source>
        <dbReference type="SAM" id="Phobius"/>
    </source>
</evidence>
<keyword evidence="3" id="KW-1185">Reference proteome</keyword>
<protein>
    <submittedName>
        <fullName evidence="2">Uncharacterized protein</fullName>
    </submittedName>
</protein>
<accession>A0A4Z2FZB8</accession>
<evidence type="ECO:0000313" key="2">
    <source>
        <dbReference type="EMBL" id="TNN46668.1"/>
    </source>
</evidence>